<feature type="domain" description="Tetrahaem cytochrome" evidence="10">
    <location>
        <begin position="119"/>
        <end position="200"/>
    </location>
</feature>
<keyword evidence="7" id="KW-0249">Electron transport</keyword>
<protein>
    <recommendedName>
        <fullName evidence="10">Tetrahaem cytochrome domain-containing protein</fullName>
    </recommendedName>
</protein>
<dbReference type="PANTHER" id="PTHR35038:SF8">
    <property type="entry name" value="C-TYPE POLYHEME CYTOCHROME OMCC"/>
    <property type="match status" value="1"/>
</dbReference>
<dbReference type="STRING" id="485915.Dret_1504"/>
<dbReference type="Gene3D" id="1.10.1130.10">
    <property type="entry name" value="Flavocytochrome C3, Chain A"/>
    <property type="match status" value="1"/>
</dbReference>
<sequence>MKGKSIFILACGILLLCVWPVQSDQQQDCFRTSLHHTTRGMATWYDADNGFSAITNVPYKDLGCKNCHATSCNDCHLEKSGEGFAYSTAKARQSSTCLKCHAREKATIGIDTARNSLGVHIKAGMQCADCHSAREVHGDGTCYESMRAPGAMDTACTNCHTEDSTTYPAIPPTESHMVHSGKLDCTACHVENSMTCYNCHFGVLQKTKSKPKSMVTKTKDFLLLVKYNGKFMSGTMQTLVGPDNYPFVAYVPYFTHSVTEQGRKCESCHSSKALKELAAGKSFNASTYKDGKLSFFEGVIPVVPDQINWTFLEKAGEQWTPFEPPAKPLVQMAVYAEPFTDDELEMMNMEQVYTGQ</sequence>
<name>C8X2Z3_DESRD</name>
<feature type="chain" id="PRO_5002994248" description="Tetrahaem cytochrome domain-containing protein" evidence="9">
    <location>
        <begin position="24"/>
        <end position="356"/>
    </location>
</feature>
<dbReference type="RefSeq" id="WP_015751935.1">
    <property type="nucleotide sequence ID" value="NC_013223.1"/>
</dbReference>
<keyword evidence="3" id="KW-0813">Transport</keyword>
<dbReference type="Pfam" id="PF14537">
    <property type="entry name" value="Cytochrom_c3_2"/>
    <property type="match status" value="1"/>
</dbReference>
<evidence type="ECO:0000256" key="6">
    <source>
        <dbReference type="ARBA" id="ARBA00022729"/>
    </source>
</evidence>
<dbReference type="EMBL" id="CP001734">
    <property type="protein sequence ID" value="ACV68790.1"/>
    <property type="molecule type" value="Genomic_DNA"/>
</dbReference>
<evidence type="ECO:0000256" key="9">
    <source>
        <dbReference type="SAM" id="SignalP"/>
    </source>
</evidence>
<dbReference type="eggNOG" id="COG3303">
    <property type="taxonomic scope" value="Bacteria"/>
</dbReference>
<dbReference type="OrthoDB" id="9783375at2"/>
<evidence type="ECO:0000256" key="7">
    <source>
        <dbReference type="ARBA" id="ARBA00022982"/>
    </source>
</evidence>
<accession>C8X2Z3</accession>
<reference evidence="12" key="1">
    <citation type="submission" date="2009-09" db="EMBL/GenBank/DDBJ databases">
        <title>The complete chromosome of Desulfohalobium retbaense DSM 5692.</title>
        <authorList>
            <consortium name="US DOE Joint Genome Institute (JGI-PGF)"/>
            <person name="Lucas S."/>
            <person name="Copeland A."/>
            <person name="Lapidus A."/>
            <person name="Glavina del Rio T."/>
            <person name="Dalin E."/>
            <person name="Tice H."/>
            <person name="Bruce D."/>
            <person name="Goodwin L."/>
            <person name="Pitluck S."/>
            <person name="Kyrpides N."/>
            <person name="Mavromatis K."/>
            <person name="Ivanova N."/>
            <person name="Mikhailova N."/>
            <person name="Munk A.C."/>
            <person name="Brettin T."/>
            <person name="Detter J.C."/>
            <person name="Han C."/>
            <person name="Tapia R."/>
            <person name="Larimer F."/>
            <person name="Land M."/>
            <person name="Hauser L."/>
            <person name="Markowitz V."/>
            <person name="Cheng J.-F."/>
            <person name="Hugenholtz P."/>
            <person name="Woyke T."/>
            <person name="Wu D."/>
            <person name="Spring S."/>
            <person name="Klenk H.-P."/>
            <person name="Eisen J.A."/>
        </authorList>
    </citation>
    <scope>NUCLEOTIDE SEQUENCE [LARGE SCALE GENOMIC DNA]</scope>
    <source>
        <strain evidence="12">DSM 5692</strain>
    </source>
</reference>
<keyword evidence="4" id="KW-0349">Heme</keyword>
<dbReference type="Proteomes" id="UP000001052">
    <property type="component" value="Chromosome"/>
</dbReference>
<evidence type="ECO:0000313" key="11">
    <source>
        <dbReference type="EMBL" id="ACV68790.1"/>
    </source>
</evidence>
<evidence type="ECO:0000256" key="4">
    <source>
        <dbReference type="ARBA" id="ARBA00022617"/>
    </source>
</evidence>
<feature type="signal peptide" evidence="9">
    <location>
        <begin position="1"/>
        <end position="23"/>
    </location>
</feature>
<gene>
    <name evidence="11" type="ordered locus">Dret_1504</name>
</gene>
<dbReference type="GO" id="GO:0030313">
    <property type="term" value="C:cell envelope"/>
    <property type="evidence" value="ECO:0007669"/>
    <property type="project" value="UniProtKB-SubCell"/>
</dbReference>
<organism evidence="11 12">
    <name type="scientific">Desulfohalobium retbaense (strain ATCC 49708 / DSM 5692 / JCM 16813 / HR100)</name>
    <dbReference type="NCBI Taxonomy" id="485915"/>
    <lineage>
        <taxon>Bacteria</taxon>
        <taxon>Pseudomonadati</taxon>
        <taxon>Thermodesulfobacteriota</taxon>
        <taxon>Desulfovibrionia</taxon>
        <taxon>Desulfovibrionales</taxon>
        <taxon>Desulfohalobiaceae</taxon>
        <taxon>Desulfohalobium</taxon>
    </lineage>
</organism>
<evidence type="ECO:0000256" key="2">
    <source>
        <dbReference type="ARBA" id="ARBA00004196"/>
    </source>
</evidence>
<keyword evidence="12" id="KW-1185">Reference proteome</keyword>
<evidence type="ECO:0000256" key="8">
    <source>
        <dbReference type="ARBA" id="ARBA00023004"/>
    </source>
</evidence>
<evidence type="ECO:0000256" key="1">
    <source>
        <dbReference type="ARBA" id="ARBA00001926"/>
    </source>
</evidence>
<evidence type="ECO:0000259" key="10">
    <source>
        <dbReference type="Pfam" id="PF14537"/>
    </source>
</evidence>
<reference evidence="11 12" key="2">
    <citation type="journal article" date="2010" name="Stand. Genomic Sci.">
        <title>Complete genome sequence of Desulfohalobium retbaense type strain (HR(100)).</title>
        <authorList>
            <person name="Spring S."/>
            <person name="Nolan M."/>
            <person name="Lapidus A."/>
            <person name="Glavina Del Rio T."/>
            <person name="Copeland A."/>
            <person name="Tice H."/>
            <person name="Cheng J.F."/>
            <person name="Lucas S."/>
            <person name="Land M."/>
            <person name="Chen F."/>
            <person name="Bruce D."/>
            <person name="Goodwin L."/>
            <person name="Pitluck S."/>
            <person name="Ivanova N."/>
            <person name="Mavromatis K."/>
            <person name="Mikhailova N."/>
            <person name="Pati A."/>
            <person name="Chen A."/>
            <person name="Palaniappan K."/>
            <person name="Hauser L."/>
            <person name="Chang Y.J."/>
            <person name="Jeffries C.D."/>
            <person name="Munk C."/>
            <person name="Kiss H."/>
            <person name="Chain P."/>
            <person name="Han C."/>
            <person name="Brettin T."/>
            <person name="Detter J.C."/>
            <person name="Schuler E."/>
            <person name="Goker M."/>
            <person name="Rohde M."/>
            <person name="Bristow J."/>
            <person name="Eisen J.A."/>
            <person name="Markowitz V."/>
            <person name="Hugenholtz P."/>
            <person name="Kyrpides N.C."/>
            <person name="Klenk H.P."/>
        </authorList>
    </citation>
    <scope>NUCLEOTIDE SEQUENCE [LARGE SCALE GENOMIC DNA]</scope>
    <source>
        <strain evidence="11 12">DSM 5692</strain>
    </source>
</reference>
<dbReference type="InterPro" id="IPR036280">
    <property type="entry name" value="Multihaem_cyt_sf"/>
</dbReference>
<evidence type="ECO:0000256" key="5">
    <source>
        <dbReference type="ARBA" id="ARBA00022723"/>
    </source>
</evidence>
<dbReference type="AlphaFoldDB" id="C8X2Z3"/>
<comment type="subcellular location">
    <subcellularLocation>
        <location evidence="2">Cell envelope</location>
    </subcellularLocation>
</comment>
<dbReference type="HOGENOM" id="CLU_775984_0_0_7"/>
<dbReference type="GO" id="GO:0046872">
    <property type="term" value="F:metal ion binding"/>
    <property type="evidence" value="ECO:0007669"/>
    <property type="project" value="UniProtKB-KW"/>
</dbReference>
<dbReference type="KEGG" id="drt:Dret_1504"/>
<keyword evidence="5" id="KW-0479">Metal-binding</keyword>
<keyword evidence="8" id="KW-0408">Iron</keyword>
<proteinExistence type="predicted"/>
<dbReference type="InterPro" id="IPR012286">
    <property type="entry name" value="Tetrahaem_cytochrome"/>
</dbReference>
<keyword evidence="6 9" id="KW-0732">Signal</keyword>
<dbReference type="InterPro" id="IPR051829">
    <property type="entry name" value="Multiheme_Cytochr_ET"/>
</dbReference>
<evidence type="ECO:0000313" key="12">
    <source>
        <dbReference type="Proteomes" id="UP000001052"/>
    </source>
</evidence>
<dbReference type="PANTHER" id="PTHR35038">
    <property type="entry name" value="DISSIMILATORY SULFITE REDUCTASE SIRA"/>
    <property type="match status" value="1"/>
</dbReference>
<dbReference type="SUPFAM" id="SSF48695">
    <property type="entry name" value="Multiheme cytochromes"/>
    <property type="match status" value="1"/>
</dbReference>
<comment type="cofactor">
    <cofactor evidence="1">
        <name>heme c</name>
        <dbReference type="ChEBI" id="CHEBI:61717"/>
    </cofactor>
</comment>
<evidence type="ECO:0000256" key="3">
    <source>
        <dbReference type="ARBA" id="ARBA00022448"/>
    </source>
</evidence>